<feature type="signal peptide" evidence="1">
    <location>
        <begin position="1"/>
        <end position="21"/>
    </location>
</feature>
<dbReference type="OrthoDB" id="615056at2"/>
<dbReference type="RefSeq" id="WP_157298509.1">
    <property type="nucleotide sequence ID" value="NZ_BAAAZB010000005.1"/>
</dbReference>
<proteinExistence type="predicted"/>
<keyword evidence="1" id="KW-0732">Signal</keyword>
<dbReference type="EMBL" id="WRXO01000001">
    <property type="protein sequence ID" value="MVT39863.1"/>
    <property type="molecule type" value="Genomic_DNA"/>
</dbReference>
<reference evidence="2 3" key="1">
    <citation type="submission" date="2019-12" db="EMBL/GenBank/DDBJ databases">
        <title>The draft genomic sequence of strain Chitinophaga oryziterrae JCM 16595.</title>
        <authorList>
            <person name="Zhang X."/>
        </authorList>
    </citation>
    <scope>NUCLEOTIDE SEQUENCE [LARGE SCALE GENOMIC DNA]</scope>
    <source>
        <strain evidence="2 3">JCM 16595</strain>
    </source>
</reference>
<organism evidence="2 3">
    <name type="scientific">Chitinophaga oryziterrae</name>
    <dbReference type="NCBI Taxonomy" id="1031224"/>
    <lineage>
        <taxon>Bacteria</taxon>
        <taxon>Pseudomonadati</taxon>
        <taxon>Bacteroidota</taxon>
        <taxon>Chitinophagia</taxon>
        <taxon>Chitinophagales</taxon>
        <taxon>Chitinophagaceae</taxon>
        <taxon>Chitinophaga</taxon>
    </lineage>
</organism>
<evidence type="ECO:0000256" key="1">
    <source>
        <dbReference type="SAM" id="SignalP"/>
    </source>
</evidence>
<name>A0A6N8J4A2_9BACT</name>
<gene>
    <name evidence="2" type="ORF">GO495_04655</name>
</gene>
<sequence length="555" mass="60573">MMIRCIQYLLLCLLGAGMVSCTKKVDFSYDNRVNTGADAASGIRIVNLRGATELMVNGQQLTSFLAPDKEDGYNESNTIGTIYFPGTGRMGLTYYIPQRFVNADGMATDIRFANLTLKRRINLTRGVSAKDDFNHPTDYYFTSFAGADSLMAIPRSISSPANPENFKIRLLNLGVNDYAVKGPVSMTWADGAPIAGLENVAPGAYSDYIEIPYGTYQFKVFATAGGQVPGVGGSTLDLDVIDPLTGRIMMDGRRIYPNQVGLTDSKLTFSPFKTFQPGGVYTIVVADCPNFRFPTGNPNGETVTAKYNAFRIINDIEPQNITYARLQAINVLPGKKISVTVDGETVGGALDFAVASEYARYIRGEHTVKVMDDGGAVLIEKSLSLSPADNESMWVYEGKDGKAAISFVANNLSAVYYNGATEDGTYSNLQTEYPSWVRFMNFCPDLPEVTFTQENGQLFSDPFPGQHLLTGVPVIQSPYVKFNTGFYNSILAYASQPAVLPGDWLRNVAVLKGQQFIANPALYKAGLPGSEPGFYTVALVGYMEQARMIIIKHNK</sequence>
<evidence type="ECO:0000313" key="3">
    <source>
        <dbReference type="Proteomes" id="UP000468388"/>
    </source>
</evidence>
<accession>A0A6N8J4A2</accession>
<feature type="chain" id="PRO_5027000031" description="DUF4397 domain-containing protein" evidence="1">
    <location>
        <begin position="22"/>
        <end position="555"/>
    </location>
</feature>
<dbReference type="Proteomes" id="UP000468388">
    <property type="component" value="Unassembled WGS sequence"/>
</dbReference>
<keyword evidence="3" id="KW-1185">Reference proteome</keyword>
<protein>
    <recommendedName>
        <fullName evidence="4">DUF4397 domain-containing protein</fullName>
    </recommendedName>
</protein>
<dbReference type="AlphaFoldDB" id="A0A6N8J4A2"/>
<evidence type="ECO:0000313" key="2">
    <source>
        <dbReference type="EMBL" id="MVT39863.1"/>
    </source>
</evidence>
<evidence type="ECO:0008006" key="4">
    <source>
        <dbReference type="Google" id="ProtNLM"/>
    </source>
</evidence>
<comment type="caution">
    <text evidence="2">The sequence shown here is derived from an EMBL/GenBank/DDBJ whole genome shotgun (WGS) entry which is preliminary data.</text>
</comment>
<dbReference type="PROSITE" id="PS51257">
    <property type="entry name" value="PROKAR_LIPOPROTEIN"/>
    <property type="match status" value="1"/>
</dbReference>